<evidence type="ECO:0000256" key="9">
    <source>
        <dbReference type="ARBA" id="ARBA00022989"/>
    </source>
</evidence>
<dbReference type="PANTHER" id="PTHR43185:SF1">
    <property type="entry name" value="FE(2+) TRANSPORTER FEOB"/>
    <property type="match status" value="1"/>
</dbReference>
<evidence type="ECO:0000256" key="17">
    <source>
        <dbReference type="RuleBase" id="RU362098"/>
    </source>
</evidence>
<keyword evidence="16" id="KW-0479">Metal-binding</keyword>
<accession>A0A0H2YNB1</accession>
<evidence type="ECO:0000256" key="14">
    <source>
        <dbReference type="NCBIfam" id="TIGR00437"/>
    </source>
</evidence>
<evidence type="ECO:0000256" key="12">
    <source>
        <dbReference type="ARBA" id="ARBA00023134"/>
    </source>
</evidence>
<evidence type="ECO:0000256" key="7">
    <source>
        <dbReference type="ARBA" id="ARBA00022692"/>
    </source>
</evidence>
<dbReference type="Pfam" id="PF07670">
    <property type="entry name" value="Gate"/>
    <property type="match status" value="2"/>
</dbReference>
<name>A0A0H2YNB1_CLOP1</name>
<keyword evidence="20" id="KW-1185">Reference proteome</keyword>
<dbReference type="GO" id="GO:0046872">
    <property type="term" value="F:metal ion binding"/>
    <property type="evidence" value="ECO:0007669"/>
    <property type="project" value="UniProtKB-KW"/>
</dbReference>
<feature type="binding site" evidence="16">
    <location>
        <position position="23"/>
    </location>
    <ligand>
        <name>Mg(2+)</name>
        <dbReference type="ChEBI" id="CHEBI:18420"/>
        <label>2</label>
    </ligand>
</feature>
<dbReference type="GO" id="GO:0015093">
    <property type="term" value="F:ferrous iron transmembrane transporter activity"/>
    <property type="evidence" value="ECO:0007669"/>
    <property type="project" value="UniProtKB-UniRule"/>
</dbReference>
<comment type="similarity">
    <text evidence="17">Belongs to the TRAFAC class TrmE-Era-EngA-EngB-Septin-like GTPase superfamily. FeoB GTPase (TC 9.A.8) family.</text>
</comment>
<dbReference type="EMBL" id="CP000246">
    <property type="protein sequence ID" value="ABG82207.1"/>
    <property type="molecule type" value="Genomic_DNA"/>
</dbReference>
<keyword evidence="13 17" id="KW-0472">Membrane</keyword>
<dbReference type="SUPFAM" id="SSF52540">
    <property type="entry name" value="P-loop containing nucleoside triphosphate hydrolases"/>
    <property type="match status" value="1"/>
</dbReference>
<feature type="transmembrane region" description="Helical" evidence="17">
    <location>
        <begin position="471"/>
        <end position="488"/>
    </location>
</feature>
<keyword evidence="3 17" id="KW-0813">Transport</keyword>
<dbReference type="AlphaFoldDB" id="A0A0H2YNB1"/>
<feature type="binding site" evidence="15">
    <location>
        <begin position="33"/>
        <end position="37"/>
    </location>
    <ligand>
        <name>GTP</name>
        <dbReference type="ChEBI" id="CHEBI:37565"/>
        <label>1</label>
    </ligand>
</feature>
<dbReference type="PaxDb" id="195103-CPF_1913"/>
<evidence type="ECO:0000256" key="15">
    <source>
        <dbReference type="PIRSR" id="PIRSR603373-1"/>
    </source>
</evidence>
<proteinExistence type="inferred from homology"/>
<dbReference type="InterPro" id="IPR050860">
    <property type="entry name" value="FeoB_GTPase"/>
</dbReference>
<dbReference type="NCBIfam" id="TIGR00437">
    <property type="entry name" value="feoB"/>
    <property type="match status" value="1"/>
</dbReference>
<evidence type="ECO:0000313" key="19">
    <source>
        <dbReference type="EMBL" id="ABG82207.1"/>
    </source>
</evidence>
<evidence type="ECO:0000256" key="5">
    <source>
        <dbReference type="ARBA" id="ARBA00022496"/>
    </source>
</evidence>
<dbReference type="STRING" id="195103.CPF_1913"/>
<sequence>MTTIALLGNPNVGKTTLFNALTGSNQHVGNWPGVTVDKKEGFFNSNKIVDLPGIYALDTFSNEEKVSKKFLESGDVDLILNIVDASNLDRNLYLTMQLKDFKKPIVLLLNMNDIAEKKGIKIDPKKLEKAFNLKVIPITASKKEGLDEVKEFLNKGNFEKYLDKNTYSFKDEAHTYKFIEDKLSDCFNRSGNSSTTLTDKLDKVFLNPWLAYPLFIALMYFVFQFTFSWVGQPISDALDGFLGDTFMPYLSDLLSGTAPWFQSLLVDGIVAGVGGIIVLLPIILALFLCIAILEDSGYMARVAFLMDKFMRKIGLSGKAFLPMITGFGCTVPAIMSARTLESEKDRKLTALLAPFMSCNARLPVYVIFAGLFFPDNASMVVASLYILGILVAFILGLVFKNTLFKKDEEPFIIELPEYKVPEVRSVLAQLWDKSKSFLKKAGTIIFAMSVVIWFLQSFNFTGMVEDITHSFLYNIGSFIAPIFAPLGFGDWQASVSLLTGLMAKETIISTMEVIYKGDLTHMLPQFFTALSSYSFMVFVLLYTPCISVVGVMKKEYGGKFTVLSVIFQFLVAWISAFIIYHIGLLIF</sequence>
<feature type="transmembrane region" description="Helical" evidence="17">
    <location>
        <begin position="526"/>
        <end position="550"/>
    </location>
</feature>
<keyword evidence="8 15" id="KW-0547">Nucleotide-binding</keyword>
<evidence type="ECO:0000256" key="11">
    <source>
        <dbReference type="ARBA" id="ARBA00023065"/>
    </source>
</evidence>
<feature type="binding site" evidence="15">
    <location>
        <begin position="8"/>
        <end position="15"/>
    </location>
    <ligand>
        <name>GTP</name>
        <dbReference type="ChEBI" id="CHEBI:37565"/>
        <label>1</label>
    </ligand>
</feature>
<dbReference type="InterPro" id="IPR030389">
    <property type="entry name" value="G_FEOB_dom"/>
</dbReference>
<evidence type="ECO:0000256" key="2">
    <source>
        <dbReference type="ARBA" id="ARBA00004429"/>
    </source>
</evidence>
<feature type="binding site" evidence="15">
    <location>
        <begin position="50"/>
        <end position="53"/>
    </location>
    <ligand>
        <name>GTP</name>
        <dbReference type="ChEBI" id="CHEBI:37565"/>
        <label>1</label>
    </ligand>
</feature>
<keyword evidence="12 15" id="KW-0342">GTP-binding</keyword>
<evidence type="ECO:0000256" key="4">
    <source>
        <dbReference type="ARBA" id="ARBA00022475"/>
    </source>
</evidence>
<keyword evidence="6" id="KW-0997">Cell inner membrane</keyword>
<evidence type="ECO:0000256" key="10">
    <source>
        <dbReference type="ARBA" id="ARBA00023004"/>
    </source>
</evidence>
<evidence type="ECO:0000256" key="16">
    <source>
        <dbReference type="PIRSR" id="PIRSR603373-2"/>
    </source>
</evidence>
<dbReference type="Proteomes" id="UP000001823">
    <property type="component" value="Chromosome"/>
</dbReference>
<dbReference type="KEGG" id="cpf:CPF_1913"/>
<reference evidence="19 20" key="1">
    <citation type="journal article" date="2006" name="Genome Res.">
        <title>Skewed genomic variability in strains of the toxigenic bacterial pathogen, Clostridium perfringens.</title>
        <authorList>
            <person name="Myers G.S."/>
            <person name="Rasko D.A."/>
            <person name="Cheung J.K."/>
            <person name="Ravel J."/>
            <person name="Seshadri R."/>
            <person name="Deboy R.T."/>
            <person name="Ren Q."/>
            <person name="Varga J."/>
            <person name="Awad M.M."/>
            <person name="Brinkac L.M."/>
            <person name="Daugherty S.C."/>
            <person name="Haft D.H."/>
            <person name="Dodson R.J."/>
            <person name="Madupu R."/>
            <person name="Nelson W.C."/>
            <person name="Rosovitz M.J."/>
            <person name="Sullivan S.A."/>
            <person name="Khouri H."/>
            <person name="Dimitrov G.I."/>
            <person name="Watkins K.L."/>
            <person name="Mulligan S."/>
            <person name="Benton J."/>
            <person name="Radune D."/>
            <person name="Fisher D.J."/>
            <person name="Atkins H.S."/>
            <person name="Hiscox T."/>
            <person name="Jost B.H."/>
            <person name="Billington S.J."/>
            <person name="Songer J.G."/>
            <person name="McClane B.A."/>
            <person name="Titball R.W."/>
            <person name="Rood J.I."/>
            <person name="Melville S.B."/>
            <person name="Paulsen I.T."/>
        </authorList>
    </citation>
    <scope>NUCLEOTIDE SEQUENCE [LARGE SCALE GENOMIC DNA]</scope>
    <source>
        <strain evidence="20">ATCC 13124 / DSM 756 / JCM 1290 / NCIMB 6125 / NCTC 8237 / S 107 / Type A</strain>
    </source>
</reference>
<feature type="transmembrane region" description="Helical" evidence="17">
    <location>
        <begin position="441"/>
        <end position="459"/>
    </location>
</feature>
<dbReference type="InterPro" id="IPR011642">
    <property type="entry name" value="Gate_dom"/>
</dbReference>
<dbReference type="PRINTS" id="PR00326">
    <property type="entry name" value="GTP1OBG"/>
</dbReference>
<dbReference type="CDD" id="cd01879">
    <property type="entry name" value="FeoB"/>
    <property type="match status" value="1"/>
</dbReference>
<feature type="domain" description="FeoB-type G" evidence="18">
    <location>
        <begin position="1"/>
        <end position="159"/>
    </location>
</feature>
<evidence type="ECO:0000256" key="1">
    <source>
        <dbReference type="ARBA" id="ARBA00003926"/>
    </source>
</evidence>
<organism evidence="19 20">
    <name type="scientific">Clostridium perfringens (strain ATCC 13124 / DSM 756 / JCM 1290 / NCIMB 6125 / NCTC 8237 / Type A)</name>
    <dbReference type="NCBI Taxonomy" id="195103"/>
    <lineage>
        <taxon>Bacteria</taxon>
        <taxon>Bacillati</taxon>
        <taxon>Bacillota</taxon>
        <taxon>Clostridia</taxon>
        <taxon>Eubacteriales</taxon>
        <taxon>Clostridiaceae</taxon>
        <taxon>Clostridium</taxon>
    </lineage>
</organism>
<evidence type="ECO:0000256" key="13">
    <source>
        <dbReference type="ARBA" id="ARBA00023136"/>
    </source>
</evidence>
<feature type="transmembrane region" description="Helical" evidence="17">
    <location>
        <begin position="562"/>
        <end position="586"/>
    </location>
</feature>
<keyword evidence="4" id="KW-1003">Cell membrane</keyword>
<feature type="transmembrane region" description="Helical" evidence="17">
    <location>
        <begin position="209"/>
        <end position="230"/>
    </location>
</feature>
<comment type="function">
    <text evidence="1 17">Probable transporter of a GTP-driven Fe(2+) uptake system.</text>
</comment>
<gene>
    <name evidence="19" type="primary">feoB</name>
    <name evidence="19" type="ordered locus">CPF_1913</name>
</gene>
<dbReference type="FunFam" id="3.40.50.300:FF:000426">
    <property type="entry name" value="Ferrous iron transport protein B"/>
    <property type="match status" value="1"/>
</dbReference>
<evidence type="ECO:0000313" key="20">
    <source>
        <dbReference type="Proteomes" id="UP000001823"/>
    </source>
</evidence>
<evidence type="ECO:0000256" key="3">
    <source>
        <dbReference type="ARBA" id="ARBA00022448"/>
    </source>
</evidence>
<keyword evidence="11" id="KW-0406">Ion transport</keyword>
<feature type="transmembrane region" description="Helical" evidence="17">
    <location>
        <begin position="313"/>
        <end position="336"/>
    </location>
</feature>
<dbReference type="Gene3D" id="3.40.50.300">
    <property type="entry name" value="P-loop containing nucleotide triphosphate hydrolases"/>
    <property type="match status" value="1"/>
</dbReference>
<keyword evidence="16" id="KW-0460">Magnesium</keyword>
<evidence type="ECO:0000256" key="8">
    <source>
        <dbReference type="ARBA" id="ARBA00022741"/>
    </source>
</evidence>
<keyword evidence="7 17" id="KW-0812">Transmembrane</keyword>
<dbReference type="RefSeq" id="WP_011590932.1">
    <property type="nucleotide sequence ID" value="NC_008261.1"/>
</dbReference>
<evidence type="ECO:0000256" key="6">
    <source>
        <dbReference type="ARBA" id="ARBA00022519"/>
    </source>
</evidence>
<dbReference type="Pfam" id="PF02421">
    <property type="entry name" value="FeoB_N"/>
    <property type="match status" value="1"/>
</dbReference>
<feature type="transmembrane region" description="Helical" evidence="17">
    <location>
        <begin position="269"/>
        <end position="293"/>
    </location>
</feature>
<dbReference type="eggNOG" id="COG0370">
    <property type="taxonomic scope" value="Bacteria"/>
</dbReference>
<dbReference type="PROSITE" id="PS51711">
    <property type="entry name" value="G_FEOB"/>
    <property type="match status" value="1"/>
</dbReference>
<evidence type="ECO:0000259" key="18">
    <source>
        <dbReference type="PROSITE" id="PS51711"/>
    </source>
</evidence>
<feature type="transmembrane region" description="Helical" evidence="17">
    <location>
        <begin position="380"/>
        <end position="399"/>
    </location>
</feature>
<feature type="binding site" evidence="16">
    <location>
        <position position="20"/>
    </location>
    <ligand>
        <name>Mg(2+)</name>
        <dbReference type="ChEBI" id="CHEBI:18420"/>
        <label>2</label>
    </ligand>
</feature>
<feature type="transmembrane region" description="Helical" evidence="17">
    <location>
        <begin position="348"/>
        <end position="373"/>
    </location>
</feature>
<dbReference type="InterPro" id="IPR011640">
    <property type="entry name" value="Fe2_transport_prot_B_C"/>
</dbReference>
<dbReference type="PANTHER" id="PTHR43185">
    <property type="entry name" value="FERROUS IRON TRANSPORT PROTEIN B"/>
    <property type="match status" value="1"/>
</dbReference>
<dbReference type="Pfam" id="PF07664">
    <property type="entry name" value="FeoB_C"/>
    <property type="match status" value="1"/>
</dbReference>
<feature type="binding site" evidence="16">
    <location>
        <position position="19"/>
    </location>
    <ligand>
        <name>Mg(2+)</name>
        <dbReference type="ChEBI" id="CHEBI:18420"/>
        <label>2</label>
    </ligand>
</feature>
<dbReference type="HOGENOM" id="CLU_013350_3_2_9"/>
<dbReference type="GO" id="GO:0005886">
    <property type="term" value="C:plasma membrane"/>
    <property type="evidence" value="ECO:0007669"/>
    <property type="project" value="UniProtKB-SubCell"/>
</dbReference>
<protein>
    <recommendedName>
        <fullName evidence="14 17">Ferrous iron transport protein B</fullName>
    </recommendedName>
</protein>
<dbReference type="InterPro" id="IPR027417">
    <property type="entry name" value="P-loop_NTPase"/>
</dbReference>
<dbReference type="GO" id="GO:0005525">
    <property type="term" value="F:GTP binding"/>
    <property type="evidence" value="ECO:0007669"/>
    <property type="project" value="UniProtKB-KW"/>
</dbReference>
<keyword evidence="9 17" id="KW-1133">Transmembrane helix</keyword>
<feature type="binding site" evidence="16">
    <location>
        <position position="22"/>
    </location>
    <ligand>
        <name>Mg(2+)</name>
        <dbReference type="ChEBI" id="CHEBI:18420"/>
        <label>1</label>
    </ligand>
</feature>
<dbReference type="InterPro" id="IPR006073">
    <property type="entry name" value="GTP-bd"/>
</dbReference>
<feature type="binding site" evidence="15">
    <location>
        <begin position="110"/>
        <end position="113"/>
    </location>
    <ligand>
        <name>GTP</name>
        <dbReference type="ChEBI" id="CHEBI:37565"/>
        <label>1</label>
    </ligand>
</feature>
<keyword evidence="10 17" id="KW-0408">Iron</keyword>
<dbReference type="InterPro" id="IPR003373">
    <property type="entry name" value="Fe2_transport_prot-B"/>
</dbReference>
<comment type="subcellular location">
    <subcellularLocation>
        <location evidence="2">Cell inner membrane</location>
        <topology evidence="2">Multi-pass membrane protein</topology>
    </subcellularLocation>
    <subcellularLocation>
        <location evidence="17">Cell membrane</location>
        <topology evidence="17">Multi-pass membrane protein</topology>
    </subcellularLocation>
</comment>
<keyword evidence="5 17" id="KW-0410">Iron transport</keyword>